<gene>
    <name evidence="1" type="ORF">SE19_06190</name>
</gene>
<evidence type="ECO:0000313" key="1">
    <source>
        <dbReference type="EMBL" id="KPV46284.1"/>
    </source>
</evidence>
<reference evidence="1 2" key="1">
    <citation type="submission" date="2015-09" db="EMBL/GenBank/DDBJ databases">
        <title>Draft genome sequence of Acidiplasma aeolicum DSM 18409.</title>
        <authorList>
            <person name="Hemp J."/>
        </authorList>
    </citation>
    <scope>NUCLEOTIDE SEQUENCE [LARGE SCALE GENOMIC DNA]</scope>
    <source>
        <strain evidence="1 2">V</strain>
    </source>
</reference>
<feature type="non-terminal residue" evidence="1">
    <location>
        <position position="1"/>
    </location>
</feature>
<proteinExistence type="predicted"/>
<dbReference type="EMBL" id="LJCQ01000274">
    <property type="protein sequence ID" value="KPV46284.1"/>
    <property type="molecule type" value="Genomic_DNA"/>
</dbReference>
<evidence type="ECO:0000313" key="2">
    <source>
        <dbReference type="Proteomes" id="UP000050515"/>
    </source>
</evidence>
<protein>
    <recommendedName>
        <fullName evidence="3">Radical SAM protein</fullName>
    </recommendedName>
</protein>
<dbReference type="PATRIC" id="fig|507754.4.peg.1218"/>
<dbReference type="Proteomes" id="UP000050515">
    <property type="component" value="Unassembled WGS sequence"/>
</dbReference>
<organism evidence="1 2">
    <name type="scientific">Acidiplasma aeolicum</name>
    <dbReference type="NCBI Taxonomy" id="507754"/>
    <lineage>
        <taxon>Archaea</taxon>
        <taxon>Methanobacteriati</taxon>
        <taxon>Thermoplasmatota</taxon>
        <taxon>Thermoplasmata</taxon>
        <taxon>Thermoplasmatales</taxon>
        <taxon>Ferroplasmaceae</taxon>
        <taxon>Acidiplasma</taxon>
    </lineage>
</organism>
<evidence type="ECO:0008006" key="3">
    <source>
        <dbReference type="Google" id="ProtNLM"/>
    </source>
</evidence>
<accession>A0A0P9GXY0</accession>
<name>A0A0P9GXY0_9ARCH</name>
<comment type="caution">
    <text evidence="1">The sequence shown here is derived from an EMBL/GenBank/DDBJ whole genome shotgun (WGS) entry which is preliminary data.</text>
</comment>
<dbReference type="AlphaFoldDB" id="A0A0P9GXY0"/>
<sequence length="108" mass="12351">PEERINIIRDAKKLGLKAGIIIAPVMPPLKIRPDIISDMEEIIRSISDIKPDFIYGETIHPRGSNIKEIESLLGEQLYLNGLDTAVEKHFYSLLEKYGLEGIWWKAKH</sequence>